<gene>
    <name evidence="2" type="ORF">D623_10001382</name>
</gene>
<feature type="region of interest" description="Disordered" evidence="1">
    <location>
        <begin position="58"/>
        <end position="102"/>
    </location>
</feature>
<proteinExistence type="predicted"/>
<dbReference type="Proteomes" id="UP000052978">
    <property type="component" value="Unassembled WGS sequence"/>
</dbReference>
<name>S7MN12_MYOBR</name>
<feature type="compositionally biased region" description="Polar residues" evidence="1">
    <location>
        <begin position="93"/>
        <end position="102"/>
    </location>
</feature>
<organism evidence="2 3">
    <name type="scientific">Myotis brandtii</name>
    <name type="common">Brandt's bat</name>
    <dbReference type="NCBI Taxonomy" id="109478"/>
    <lineage>
        <taxon>Eukaryota</taxon>
        <taxon>Metazoa</taxon>
        <taxon>Chordata</taxon>
        <taxon>Craniata</taxon>
        <taxon>Vertebrata</taxon>
        <taxon>Euteleostomi</taxon>
        <taxon>Mammalia</taxon>
        <taxon>Eutheria</taxon>
        <taxon>Laurasiatheria</taxon>
        <taxon>Chiroptera</taxon>
        <taxon>Yangochiroptera</taxon>
        <taxon>Vespertilionidae</taxon>
        <taxon>Myotis</taxon>
    </lineage>
</organism>
<keyword evidence="3" id="KW-1185">Reference proteome</keyword>
<dbReference type="GO" id="GO:1990904">
    <property type="term" value="C:ribonucleoprotein complex"/>
    <property type="evidence" value="ECO:0007669"/>
    <property type="project" value="UniProtKB-KW"/>
</dbReference>
<keyword evidence="2" id="KW-0687">Ribonucleoprotein</keyword>
<dbReference type="EMBL" id="KE161828">
    <property type="protein sequence ID" value="EPQ05576.1"/>
    <property type="molecule type" value="Genomic_DNA"/>
</dbReference>
<evidence type="ECO:0000313" key="2">
    <source>
        <dbReference type="EMBL" id="EPQ05576.1"/>
    </source>
</evidence>
<accession>S7MN12</accession>
<dbReference type="AlphaFoldDB" id="S7MN12"/>
<sequence length="102" mass="11918">MYQGARTQQQGDVMDGITRQNQFYVTQVIKQKNESGYERRPLETEQEQASCPVEVNTEMKQEAHTSFLQPEASQLKPDRQFQSHKRPYEENQNRVTSQALRG</sequence>
<evidence type="ECO:0000256" key="1">
    <source>
        <dbReference type="SAM" id="MobiDB-lite"/>
    </source>
</evidence>
<evidence type="ECO:0000313" key="3">
    <source>
        <dbReference type="Proteomes" id="UP000052978"/>
    </source>
</evidence>
<protein>
    <submittedName>
        <fullName evidence="2">Heterogeneous nuclear ribonucleoprotein U-like protein 1</fullName>
    </submittedName>
</protein>
<reference evidence="2 3" key="1">
    <citation type="journal article" date="2013" name="Nat. Commun.">
        <title>Genome analysis reveals insights into physiology and longevity of the Brandt's bat Myotis brandtii.</title>
        <authorList>
            <person name="Seim I."/>
            <person name="Fang X."/>
            <person name="Xiong Z."/>
            <person name="Lobanov A.V."/>
            <person name="Huang Z."/>
            <person name="Ma S."/>
            <person name="Feng Y."/>
            <person name="Turanov A.A."/>
            <person name="Zhu Y."/>
            <person name="Lenz T.L."/>
            <person name="Gerashchenko M.V."/>
            <person name="Fan D."/>
            <person name="Hee Yim S."/>
            <person name="Yao X."/>
            <person name="Jordan D."/>
            <person name="Xiong Y."/>
            <person name="Ma Y."/>
            <person name="Lyapunov A.N."/>
            <person name="Chen G."/>
            <person name="Kulakova O.I."/>
            <person name="Sun Y."/>
            <person name="Lee S.G."/>
            <person name="Bronson R.T."/>
            <person name="Moskalev A.A."/>
            <person name="Sunyaev S.R."/>
            <person name="Zhang G."/>
            <person name="Krogh A."/>
            <person name="Wang J."/>
            <person name="Gladyshev V.N."/>
        </authorList>
    </citation>
    <scope>NUCLEOTIDE SEQUENCE [LARGE SCALE GENOMIC DNA]</scope>
</reference>
<feature type="compositionally biased region" description="Basic and acidic residues" evidence="1">
    <location>
        <begin position="76"/>
        <end position="92"/>
    </location>
</feature>